<dbReference type="NCBIfam" id="TIGR01133">
    <property type="entry name" value="murG"/>
    <property type="match status" value="1"/>
</dbReference>
<dbReference type="EMBL" id="FQUM01000004">
    <property type="protein sequence ID" value="SHF26968.1"/>
    <property type="molecule type" value="Genomic_DNA"/>
</dbReference>
<evidence type="ECO:0000256" key="4">
    <source>
        <dbReference type="ARBA" id="ARBA00022679"/>
    </source>
</evidence>
<evidence type="ECO:0000313" key="13">
    <source>
        <dbReference type="EMBL" id="SHF26968.1"/>
    </source>
</evidence>
<dbReference type="AlphaFoldDB" id="A0A1M5A9K5"/>
<dbReference type="GO" id="GO:0005886">
    <property type="term" value="C:plasma membrane"/>
    <property type="evidence" value="ECO:0007669"/>
    <property type="project" value="UniProtKB-SubCell"/>
</dbReference>
<reference evidence="13 14" key="1">
    <citation type="submission" date="2016-11" db="EMBL/GenBank/DDBJ databases">
        <authorList>
            <person name="Jaros S."/>
            <person name="Januszkiewicz K."/>
            <person name="Wedrychowicz H."/>
        </authorList>
    </citation>
    <scope>NUCLEOTIDE SEQUENCE [LARGE SCALE GENOMIC DNA]</scope>
    <source>
        <strain evidence="13 14">DSM 26910</strain>
    </source>
</reference>
<comment type="function">
    <text evidence="10">Cell wall formation. Catalyzes the transfer of a GlcNAc subunit on undecaprenyl-pyrophosphoryl-MurNAc-pentapeptide (lipid intermediate I) to form undecaprenyl-pyrophosphoryl-MurNAc-(pentapeptide)GlcNAc (lipid intermediate II).</text>
</comment>
<feature type="domain" description="Glycosyl transferase family 28 C-terminal" evidence="12">
    <location>
        <begin position="193"/>
        <end position="345"/>
    </location>
</feature>
<feature type="binding site" evidence="10">
    <location>
        <position position="299"/>
    </location>
    <ligand>
        <name>UDP-N-acetyl-alpha-D-glucosamine</name>
        <dbReference type="ChEBI" id="CHEBI:57705"/>
    </ligand>
</feature>
<keyword evidence="9 10" id="KW-0961">Cell wall biogenesis/degradation</keyword>
<dbReference type="GO" id="GO:0008360">
    <property type="term" value="P:regulation of cell shape"/>
    <property type="evidence" value="ECO:0007669"/>
    <property type="project" value="UniProtKB-KW"/>
</dbReference>
<feature type="binding site" evidence="10">
    <location>
        <begin position="13"/>
        <end position="15"/>
    </location>
    <ligand>
        <name>UDP-N-acetyl-alpha-D-glucosamine</name>
        <dbReference type="ChEBI" id="CHEBI:57705"/>
    </ligand>
</feature>
<dbReference type="GO" id="GO:0050511">
    <property type="term" value="F:undecaprenyldiphospho-muramoylpentapeptide beta-N-acetylglucosaminyltransferase activity"/>
    <property type="evidence" value="ECO:0007669"/>
    <property type="project" value="UniProtKB-UniRule"/>
</dbReference>
<comment type="catalytic activity">
    <reaction evidence="10">
        <text>di-trans,octa-cis-undecaprenyl diphospho-N-acetyl-alpha-D-muramoyl-L-alanyl-D-glutamyl-meso-2,6-diaminopimeloyl-D-alanyl-D-alanine + UDP-N-acetyl-alpha-D-glucosamine = di-trans,octa-cis-undecaprenyl diphospho-[N-acetyl-alpha-D-glucosaminyl-(1-&gt;4)]-N-acetyl-alpha-D-muramoyl-L-alanyl-D-glutamyl-meso-2,6-diaminopimeloyl-D-alanyl-D-alanine + UDP + H(+)</text>
        <dbReference type="Rhea" id="RHEA:31227"/>
        <dbReference type="ChEBI" id="CHEBI:15378"/>
        <dbReference type="ChEBI" id="CHEBI:57705"/>
        <dbReference type="ChEBI" id="CHEBI:58223"/>
        <dbReference type="ChEBI" id="CHEBI:61387"/>
        <dbReference type="ChEBI" id="CHEBI:61388"/>
        <dbReference type="EC" id="2.4.1.227"/>
    </reaction>
</comment>
<evidence type="ECO:0000256" key="10">
    <source>
        <dbReference type="HAMAP-Rule" id="MF_00033"/>
    </source>
</evidence>
<sequence>MNMERVIISGGGTGGHIFPALAIANEIGKRYPDAEILFVGALGRMEMEKVPAAGYKIVGLPVTGFPRKPGIKMLTFVARLLKSNRLAKRIINQFNPQIAIGVGGFASGPLLRAAANKGIPTLIQEQNSYAGITNKLLAKKARKICVAYENMERYFPKDKIVLTGNPVRETLLNQSGNKQEAIEYFGLTKPDKVILIVGGSLGARSINNAILKNVSLIAGSDVEIIWQTGAIYYKEIQEKLKDSAPGNLHIHEFLSRMDLAYAAAGIVISRSGAGTISELCLVGKPAVLVPSPNVAEDHQTKNARALADKGAAILVPDAVIDEKLLPETIALIDNKQKCEELSTNIKKLARPNATGHIADEVEKLLKQ</sequence>
<keyword evidence="5 10" id="KW-0133">Cell shape</keyword>
<evidence type="ECO:0000256" key="6">
    <source>
        <dbReference type="ARBA" id="ARBA00022984"/>
    </source>
</evidence>
<evidence type="ECO:0000256" key="2">
    <source>
        <dbReference type="ARBA" id="ARBA00022618"/>
    </source>
</evidence>
<keyword evidence="1 10" id="KW-1003">Cell membrane</keyword>
<evidence type="ECO:0000259" key="11">
    <source>
        <dbReference type="Pfam" id="PF03033"/>
    </source>
</evidence>
<name>A0A1M5A9K5_9BACT</name>
<keyword evidence="2 10" id="KW-0132">Cell division</keyword>
<gene>
    <name evidence="10" type="primary">murG</name>
    <name evidence="13" type="ORF">SAMN05444274_104244</name>
</gene>
<comment type="caution">
    <text evidence="10">Lacks conserved residue(s) required for the propagation of feature annotation.</text>
</comment>
<dbReference type="PANTHER" id="PTHR21015:SF22">
    <property type="entry name" value="GLYCOSYLTRANSFERASE"/>
    <property type="match status" value="1"/>
</dbReference>
<evidence type="ECO:0000256" key="5">
    <source>
        <dbReference type="ARBA" id="ARBA00022960"/>
    </source>
</evidence>
<dbReference type="Gene3D" id="3.40.50.2000">
    <property type="entry name" value="Glycogen Phosphorylase B"/>
    <property type="match status" value="2"/>
</dbReference>
<evidence type="ECO:0000256" key="7">
    <source>
        <dbReference type="ARBA" id="ARBA00023136"/>
    </source>
</evidence>
<accession>A0A1M5A9K5</accession>
<dbReference type="HAMAP" id="MF_00033">
    <property type="entry name" value="MurG"/>
    <property type="match status" value="1"/>
</dbReference>
<protein>
    <recommendedName>
        <fullName evidence="10">UDP-N-acetylglucosamine--N-acetylmuramyl-(pentapeptide) pyrophosphoryl-undecaprenol N-acetylglucosamine transferase</fullName>
        <ecNumber evidence="10">2.4.1.227</ecNumber>
    </recommendedName>
    <alternativeName>
        <fullName evidence="10">Undecaprenyl-PP-MurNAc-pentapeptide-UDPGlcNAc GlcNAc transferase</fullName>
    </alternativeName>
</protein>
<keyword evidence="6 10" id="KW-0573">Peptidoglycan synthesis</keyword>
<dbReference type="Proteomes" id="UP000184164">
    <property type="component" value="Unassembled WGS sequence"/>
</dbReference>
<dbReference type="GO" id="GO:0051301">
    <property type="term" value="P:cell division"/>
    <property type="evidence" value="ECO:0007669"/>
    <property type="project" value="UniProtKB-KW"/>
</dbReference>
<feature type="binding site" evidence="10">
    <location>
        <position position="168"/>
    </location>
    <ligand>
        <name>UDP-N-acetyl-alpha-D-glucosamine</name>
        <dbReference type="ChEBI" id="CHEBI:57705"/>
    </ligand>
</feature>
<dbReference type="STRING" id="1484053.SAMN05444274_104244"/>
<dbReference type="GO" id="GO:0071555">
    <property type="term" value="P:cell wall organization"/>
    <property type="evidence" value="ECO:0007669"/>
    <property type="project" value="UniProtKB-KW"/>
</dbReference>
<keyword evidence="7 10" id="KW-0472">Membrane</keyword>
<dbReference type="PANTHER" id="PTHR21015">
    <property type="entry name" value="UDP-N-ACETYLGLUCOSAMINE--N-ACETYLMURAMYL-(PENTAPEPTIDE) PYROPHOSPHORYL-UNDECAPRENOL N-ACETYLGLUCOSAMINE TRANSFERASE 1"/>
    <property type="match status" value="1"/>
</dbReference>
<dbReference type="Pfam" id="PF04101">
    <property type="entry name" value="Glyco_tran_28_C"/>
    <property type="match status" value="1"/>
</dbReference>
<keyword evidence="3 10" id="KW-0328">Glycosyltransferase</keyword>
<dbReference type="Pfam" id="PF03033">
    <property type="entry name" value="Glyco_transf_28"/>
    <property type="match status" value="1"/>
</dbReference>
<dbReference type="SUPFAM" id="SSF53756">
    <property type="entry name" value="UDP-Glycosyltransferase/glycogen phosphorylase"/>
    <property type="match status" value="1"/>
</dbReference>
<dbReference type="GO" id="GO:0009252">
    <property type="term" value="P:peptidoglycan biosynthetic process"/>
    <property type="evidence" value="ECO:0007669"/>
    <property type="project" value="UniProtKB-UniRule"/>
</dbReference>
<evidence type="ECO:0000256" key="1">
    <source>
        <dbReference type="ARBA" id="ARBA00022475"/>
    </source>
</evidence>
<evidence type="ECO:0000259" key="12">
    <source>
        <dbReference type="Pfam" id="PF04101"/>
    </source>
</evidence>
<comment type="pathway">
    <text evidence="10">Cell wall biogenesis; peptidoglycan biosynthesis.</text>
</comment>
<proteinExistence type="inferred from homology"/>
<comment type="subcellular location">
    <subcellularLocation>
        <location evidence="10">Cell membrane</location>
        <topology evidence="10">Peripheral membrane protein</topology>
        <orientation evidence="10">Cytoplasmic side</orientation>
    </subcellularLocation>
</comment>
<evidence type="ECO:0000256" key="8">
    <source>
        <dbReference type="ARBA" id="ARBA00023306"/>
    </source>
</evidence>
<keyword evidence="8 10" id="KW-0131">Cell cycle</keyword>
<feature type="binding site" evidence="10">
    <location>
        <position position="127"/>
    </location>
    <ligand>
        <name>UDP-N-acetyl-alpha-D-glucosamine</name>
        <dbReference type="ChEBI" id="CHEBI:57705"/>
    </ligand>
</feature>
<dbReference type="CDD" id="cd03785">
    <property type="entry name" value="GT28_MurG"/>
    <property type="match status" value="1"/>
</dbReference>
<organism evidence="13 14">
    <name type="scientific">Mariniphaga anaerophila</name>
    <dbReference type="NCBI Taxonomy" id="1484053"/>
    <lineage>
        <taxon>Bacteria</taxon>
        <taxon>Pseudomonadati</taxon>
        <taxon>Bacteroidota</taxon>
        <taxon>Bacteroidia</taxon>
        <taxon>Marinilabiliales</taxon>
        <taxon>Prolixibacteraceae</taxon>
        <taxon>Mariniphaga</taxon>
    </lineage>
</organism>
<evidence type="ECO:0000256" key="9">
    <source>
        <dbReference type="ARBA" id="ARBA00023316"/>
    </source>
</evidence>
<feature type="binding site" evidence="10">
    <location>
        <position position="200"/>
    </location>
    <ligand>
        <name>UDP-N-acetyl-alpha-D-glucosamine</name>
        <dbReference type="ChEBI" id="CHEBI:57705"/>
    </ligand>
</feature>
<feature type="domain" description="Glycosyltransferase family 28 N-terminal" evidence="11">
    <location>
        <begin position="6"/>
        <end position="145"/>
    </location>
</feature>
<dbReference type="GO" id="GO:0051991">
    <property type="term" value="F:UDP-N-acetyl-D-glucosamine:N-acetylmuramoyl-L-alanyl-D-glutamyl-meso-2,6-diaminopimelyl-D-alanyl-D-alanine-diphosphoundecaprenol 4-beta-N-acetylglucosaminlytransferase activity"/>
    <property type="evidence" value="ECO:0007669"/>
    <property type="project" value="RHEA"/>
</dbReference>
<keyword evidence="4 10" id="KW-0808">Transferase</keyword>
<dbReference type="OrthoDB" id="9808936at2"/>
<dbReference type="EC" id="2.4.1.227" evidence="10"/>
<keyword evidence="14" id="KW-1185">Reference proteome</keyword>
<dbReference type="GO" id="GO:0005975">
    <property type="term" value="P:carbohydrate metabolic process"/>
    <property type="evidence" value="ECO:0007669"/>
    <property type="project" value="InterPro"/>
</dbReference>
<dbReference type="UniPathway" id="UPA00219"/>
<evidence type="ECO:0000256" key="3">
    <source>
        <dbReference type="ARBA" id="ARBA00022676"/>
    </source>
</evidence>
<comment type="similarity">
    <text evidence="10">Belongs to the glycosyltransferase 28 family. MurG subfamily.</text>
</comment>
<evidence type="ECO:0000313" key="14">
    <source>
        <dbReference type="Proteomes" id="UP000184164"/>
    </source>
</evidence>
<dbReference type="InterPro" id="IPR004276">
    <property type="entry name" value="GlycoTrans_28_N"/>
</dbReference>
<dbReference type="InterPro" id="IPR006009">
    <property type="entry name" value="GlcNAc_MurG"/>
</dbReference>
<dbReference type="InterPro" id="IPR007235">
    <property type="entry name" value="Glyco_trans_28_C"/>
</dbReference>